<evidence type="ECO:0000313" key="2">
    <source>
        <dbReference type="EMBL" id="KAI7757156.1"/>
    </source>
</evidence>
<feature type="region of interest" description="Disordered" evidence="1">
    <location>
        <begin position="104"/>
        <end position="128"/>
    </location>
</feature>
<sequence>MGTEVHCKSSFEGYYSMRDVNEDSNSSNWSLFYGEKGLTNGHYYNGFQPQTVGDAAIGCDKDALKLKMLEHEAIFKNQVHELHRLYGRQRDMMEEFKRNEYHKRRVSIDTSSSSSHLPSQKPYEDGQKWQIPNFPLANSCARPSIFGADISNSPLSCSKGNNNNNNNNNNSKDCEIMDSRPSKVRKKLFDLELPPDDYVDNEHEELQCKQASEESSYKDISSGQYFRGSNGLADLNEPINVDEPIVHRPVDGLGPSAKPKGSPFLGATRDLFEKSQNGAINPLLLEGKGNGREWLSNTRETGTYPEMSTRVQDNSRFTPLPFPNSYTSTSYPYMNPTDSVNSWGKSNGTLSHKLTSYQKQPSFLSSPQSHVVYEDKWRMNGCYTPNGLYHGPSSGSRDPFTRLPSGGFDHRSSNNLDRSQKIFKGSNFIDLTDTTKGIDLNYDIKSSRQCDQTVLPWLHAKPDVNKNVSRCDDRREKGDGLGNNGKILGFPIFGNSCVSRNESSSLVSTSASLRYPRENGKIKTEAENRGFDINVAWDDPANKQIDVGDCILDNKPDTETNKIKNNFDLNSCLTEVEDVVVAESVKNLSDKPKKIRMDIDLEAPAVPEADEEETVDETKKIDECNDELLAKVAAAAIVEITGISSQQDQVGSTSDVAVHSDDSDRLQWFVQVIENAGIVVSNELDEFEELTLQQELTKEEDYMPKPLALEFPEPDEAGPSSGPTRPRRGQARRGRPRRDFQRDILPGLTSLSRHEVTEDLQIFGGLMKATGHSWNVGPTRRNGVRGRKKSVAVVVEPPPPAASPPPPLSEVVVGLEERSLTGWGKTTRRPRRQRCAAGTSVAVPQT</sequence>
<dbReference type="AlphaFoldDB" id="A0AAD5DA12"/>
<protein>
    <submittedName>
        <fullName evidence="2">Uncharacterized protein</fullName>
    </submittedName>
</protein>
<evidence type="ECO:0000313" key="3">
    <source>
        <dbReference type="Proteomes" id="UP001206925"/>
    </source>
</evidence>
<gene>
    <name evidence="2" type="ORF">M8C21_014754</name>
</gene>
<accession>A0AAD5DA12</accession>
<dbReference type="PANTHER" id="PTHR33167:SF4">
    <property type="entry name" value="TRANSCRIPTION FACTOR, PUTATIVE (DUF863)-RELATED"/>
    <property type="match status" value="1"/>
</dbReference>
<name>A0AAD5DA12_AMBAR</name>
<organism evidence="2 3">
    <name type="scientific">Ambrosia artemisiifolia</name>
    <name type="common">Common ragweed</name>
    <dbReference type="NCBI Taxonomy" id="4212"/>
    <lineage>
        <taxon>Eukaryota</taxon>
        <taxon>Viridiplantae</taxon>
        <taxon>Streptophyta</taxon>
        <taxon>Embryophyta</taxon>
        <taxon>Tracheophyta</taxon>
        <taxon>Spermatophyta</taxon>
        <taxon>Magnoliopsida</taxon>
        <taxon>eudicotyledons</taxon>
        <taxon>Gunneridae</taxon>
        <taxon>Pentapetalae</taxon>
        <taxon>asterids</taxon>
        <taxon>campanulids</taxon>
        <taxon>Asterales</taxon>
        <taxon>Asteraceae</taxon>
        <taxon>Asteroideae</taxon>
        <taxon>Heliantheae alliance</taxon>
        <taxon>Heliantheae</taxon>
        <taxon>Ambrosia</taxon>
    </lineage>
</organism>
<dbReference type="PANTHER" id="PTHR33167">
    <property type="entry name" value="TRANSCRIPTION FACTOR, PUTATIVE (DUF863)-RELATED"/>
    <property type="match status" value="1"/>
</dbReference>
<dbReference type="InterPro" id="IPR008581">
    <property type="entry name" value="DUF863_pln"/>
</dbReference>
<dbReference type="EMBL" id="JAMZMK010000174">
    <property type="protein sequence ID" value="KAI7757156.1"/>
    <property type="molecule type" value="Genomic_DNA"/>
</dbReference>
<comment type="caution">
    <text evidence="2">The sequence shown here is derived from an EMBL/GenBank/DDBJ whole genome shotgun (WGS) entry which is preliminary data.</text>
</comment>
<feature type="region of interest" description="Disordered" evidence="1">
    <location>
        <begin position="708"/>
        <end position="746"/>
    </location>
</feature>
<keyword evidence="3" id="KW-1185">Reference proteome</keyword>
<dbReference type="Proteomes" id="UP001206925">
    <property type="component" value="Unassembled WGS sequence"/>
</dbReference>
<evidence type="ECO:0000256" key="1">
    <source>
        <dbReference type="SAM" id="MobiDB-lite"/>
    </source>
</evidence>
<proteinExistence type="predicted"/>
<dbReference type="Pfam" id="PF05904">
    <property type="entry name" value="DUF863"/>
    <property type="match status" value="3"/>
</dbReference>
<feature type="compositionally biased region" description="Low complexity" evidence="1">
    <location>
        <begin position="161"/>
        <end position="170"/>
    </location>
</feature>
<feature type="region of interest" description="Disordered" evidence="1">
    <location>
        <begin position="157"/>
        <end position="179"/>
    </location>
</feature>
<feature type="region of interest" description="Disordered" evidence="1">
    <location>
        <begin position="393"/>
        <end position="415"/>
    </location>
</feature>
<feature type="region of interest" description="Disordered" evidence="1">
    <location>
        <begin position="821"/>
        <end position="846"/>
    </location>
</feature>
<feature type="compositionally biased region" description="Basic residues" evidence="1">
    <location>
        <begin position="725"/>
        <end position="736"/>
    </location>
</feature>
<reference evidence="2" key="1">
    <citation type="submission" date="2022-06" db="EMBL/GenBank/DDBJ databases">
        <title>Uncovering the hologenomic basis of an extraordinary plant invasion.</title>
        <authorList>
            <person name="Bieker V.C."/>
            <person name="Martin M.D."/>
            <person name="Gilbert T."/>
            <person name="Hodgins K."/>
            <person name="Battlay P."/>
            <person name="Petersen B."/>
            <person name="Wilson J."/>
        </authorList>
    </citation>
    <scope>NUCLEOTIDE SEQUENCE</scope>
    <source>
        <strain evidence="2">AA19_3_7</strain>
        <tissue evidence="2">Leaf</tissue>
    </source>
</reference>